<evidence type="ECO:0000256" key="4">
    <source>
        <dbReference type="ARBA" id="ARBA00013346"/>
    </source>
</evidence>
<dbReference type="CDD" id="cd02440">
    <property type="entry name" value="AdoMet_MTases"/>
    <property type="match status" value="1"/>
</dbReference>
<proteinExistence type="inferred from homology"/>
<dbReference type="Gene3D" id="3.40.50.150">
    <property type="entry name" value="Vaccinia Virus protein VP39"/>
    <property type="match status" value="1"/>
</dbReference>
<evidence type="ECO:0000256" key="6">
    <source>
        <dbReference type="ARBA" id="ARBA00022603"/>
    </source>
</evidence>
<dbReference type="GO" id="GO:0004719">
    <property type="term" value="F:protein-L-isoaspartate (D-aspartate) O-methyltransferase activity"/>
    <property type="evidence" value="ECO:0007669"/>
    <property type="project" value="UniProtKB-EC"/>
</dbReference>
<dbReference type="RefSeq" id="WP_235056859.1">
    <property type="nucleotide sequence ID" value="NZ_JAKFHA010000030.1"/>
</dbReference>
<dbReference type="NCBIfam" id="TIGR04188">
    <property type="entry name" value="methyltr_grsp"/>
    <property type="match status" value="1"/>
</dbReference>
<evidence type="ECO:0000256" key="9">
    <source>
        <dbReference type="ARBA" id="ARBA00030757"/>
    </source>
</evidence>
<keyword evidence="7" id="KW-0808">Transferase</keyword>
<dbReference type="InterPro" id="IPR000682">
    <property type="entry name" value="PCMT"/>
</dbReference>
<evidence type="ECO:0000313" key="12">
    <source>
        <dbReference type="EMBL" id="MCF2532138.1"/>
    </source>
</evidence>
<dbReference type="Pfam" id="PF01135">
    <property type="entry name" value="PCMT"/>
    <property type="match status" value="1"/>
</dbReference>
<evidence type="ECO:0000256" key="5">
    <source>
        <dbReference type="ARBA" id="ARBA00022490"/>
    </source>
</evidence>
<keyword evidence="5" id="KW-0963">Cytoplasm</keyword>
<accession>A0AA41U2U6</accession>
<dbReference type="GO" id="GO:0005737">
    <property type="term" value="C:cytoplasm"/>
    <property type="evidence" value="ECO:0007669"/>
    <property type="project" value="UniProtKB-SubCell"/>
</dbReference>
<dbReference type="AlphaFoldDB" id="A0AA41U2U6"/>
<dbReference type="PANTHER" id="PTHR11579:SF0">
    <property type="entry name" value="PROTEIN-L-ISOASPARTATE(D-ASPARTATE) O-METHYLTRANSFERASE"/>
    <property type="match status" value="1"/>
</dbReference>
<dbReference type="InterPro" id="IPR026448">
    <property type="entry name" value="Methyltr_grasp"/>
</dbReference>
<protein>
    <recommendedName>
        <fullName evidence="4">Protein-L-isoaspartate O-methyltransferase</fullName>
        <ecNumber evidence="3">2.1.1.77</ecNumber>
    </recommendedName>
    <alternativeName>
        <fullName evidence="11">L-isoaspartyl protein carboxyl methyltransferase</fullName>
    </alternativeName>
    <alternativeName>
        <fullName evidence="9">Protein L-isoaspartyl methyltransferase</fullName>
    </alternativeName>
    <alternativeName>
        <fullName evidence="10">Protein-beta-aspartate methyltransferase</fullName>
    </alternativeName>
</protein>
<evidence type="ECO:0000256" key="8">
    <source>
        <dbReference type="ARBA" id="ARBA00022691"/>
    </source>
</evidence>
<keyword evidence="8" id="KW-0949">S-adenosyl-L-methionine</keyword>
<evidence type="ECO:0000256" key="11">
    <source>
        <dbReference type="ARBA" id="ARBA00031350"/>
    </source>
</evidence>
<dbReference type="SUPFAM" id="SSF53335">
    <property type="entry name" value="S-adenosyl-L-methionine-dependent methyltransferases"/>
    <property type="match status" value="1"/>
</dbReference>
<name>A0AA41U2U6_9ACTN</name>
<evidence type="ECO:0000256" key="3">
    <source>
        <dbReference type="ARBA" id="ARBA00011890"/>
    </source>
</evidence>
<gene>
    <name evidence="12" type="primary">tgmC</name>
    <name evidence="12" type="ORF">LZ495_33660</name>
</gene>
<evidence type="ECO:0000256" key="10">
    <source>
        <dbReference type="ARBA" id="ARBA00031323"/>
    </source>
</evidence>
<evidence type="ECO:0000313" key="13">
    <source>
        <dbReference type="Proteomes" id="UP001165378"/>
    </source>
</evidence>
<dbReference type="InterPro" id="IPR029063">
    <property type="entry name" value="SAM-dependent_MTases_sf"/>
</dbReference>
<keyword evidence="13" id="KW-1185">Reference proteome</keyword>
<dbReference type="PANTHER" id="PTHR11579">
    <property type="entry name" value="PROTEIN-L-ISOASPARTATE O-METHYLTRANSFERASE"/>
    <property type="match status" value="1"/>
</dbReference>
<dbReference type="EC" id="2.1.1.77" evidence="3"/>
<dbReference type="EMBL" id="JAKFHA010000030">
    <property type="protein sequence ID" value="MCF2532138.1"/>
    <property type="molecule type" value="Genomic_DNA"/>
</dbReference>
<comment type="similarity">
    <text evidence="2">Belongs to the methyltransferase superfamily. L-isoaspartyl/D-aspartyl protein methyltransferase family.</text>
</comment>
<keyword evidence="6 12" id="KW-0489">Methyltransferase</keyword>
<evidence type="ECO:0000256" key="2">
    <source>
        <dbReference type="ARBA" id="ARBA00005369"/>
    </source>
</evidence>
<dbReference type="Proteomes" id="UP001165378">
    <property type="component" value="Unassembled WGS sequence"/>
</dbReference>
<evidence type="ECO:0000256" key="1">
    <source>
        <dbReference type="ARBA" id="ARBA00004496"/>
    </source>
</evidence>
<dbReference type="GO" id="GO:0032259">
    <property type="term" value="P:methylation"/>
    <property type="evidence" value="ECO:0007669"/>
    <property type="project" value="UniProtKB-KW"/>
</dbReference>
<comment type="caution">
    <text evidence="12">The sequence shown here is derived from an EMBL/GenBank/DDBJ whole genome shotgun (WGS) entry which is preliminary data.</text>
</comment>
<comment type="subcellular location">
    <subcellularLocation>
        <location evidence="1">Cytoplasm</location>
    </subcellularLocation>
</comment>
<evidence type="ECO:0000256" key="7">
    <source>
        <dbReference type="ARBA" id="ARBA00022679"/>
    </source>
</evidence>
<sequence>MNSSPGRLDDLDADAAELREQLGASLLADGVLGDPAWRKAVERVPRHLFTPGFYLPGGERDAYGLPLWEPVTAVRDYQRWLSAAYSDATLITQFDGTEPDWASAAVRHGGVPTSSSTLPSLVVRMWDDAEIDDGHHVLEIGTGAGYSTALACDRLGSGLVTSVEVDARRLDQAADSLYSCGYVPSLAVADGAYGYWPEAPYDRIVAACSFRHIPPALIAQTRPGGKILVTLGGWLHGYARVLLTVSEDGTADGPLLDGTVSFMPARTHAAPAFGDPARWAARITGAARTPRHTPERFSAPTDQAFQLRYLVQTAVPNAQTIALGDTTYLVDVVSGSAATLTRDGDRWQVRESGALKLWDRVEDVLDAYDAAGRPRLDAFRLHVGPDGQTLRHPQMPPLTLPFD</sequence>
<organism evidence="12 13">
    <name type="scientific">Yinghuangia soli</name>
    <dbReference type="NCBI Taxonomy" id="2908204"/>
    <lineage>
        <taxon>Bacteria</taxon>
        <taxon>Bacillati</taxon>
        <taxon>Actinomycetota</taxon>
        <taxon>Actinomycetes</taxon>
        <taxon>Kitasatosporales</taxon>
        <taxon>Streptomycetaceae</taxon>
        <taxon>Yinghuangia</taxon>
    </lineage>
</organism>
<dbReference type="PROSITE" id="PS01279">
    <property type="entry name" value="PCMT"/>
    <property type="match status" value="1"/>
</dbReference>
<reference evidence="12" key="1">
    <citation type="submission" date="2022-01" db="EMBL/GenBank/DDBJ databases">
        <title>Genome-Based Taxonomic Classification of the Phylum Actinobacteria.</title>
        <authorList>
            <person name="Gao Y."/>
        </authorList>
    </citation>
    <scope>NUCLEOTIDE SEQUENCE</scope>
    <source>
        <strain evidence="12">KLBMP 8922</strain>
    </source>
</reference>